<dbReference type="KEGG" id="anf:AQPE_1894"/>
<keyword evidence="4" id="KW-1185">Reference proteome</keyword>
<dbReference type="InterPro" id="IPR013783">
    <property type="entry name" value="Ig-like_fold"/>
</dbReference>
<accession>A0A5K7S8B0</accession>
<keyword evidence="1" id="KW-0732">Signal</keyword>
<dbReference type="SMART" id="SM00089">
    <property type="entry name" value="PKD"/>
    <property type="match status" value="4"/>
</dbReference>
<evidence type="ECO:0000313" key="4">
    <source>
        <dbReference type="Proteomes" id="UP001193389"/>
    </source>
</evidence>
<name>A0A5K7S8B0_9BACT</name>
<gene>
    <name evidence="3" type="ORF">AQPE_1894</name>
</gene>
<dbReference type="Pfam" id="PF18962">
    <property type="entry name" value="Por_Secre_tail"/>
    <property type="match status" value="1"/>
</dbReference>
<dbReference type="NCBIfam" id="TIGR04183">
    <property type="entry name" value="Por_Secre_tail"/>
    <property type="match status" value="1"/>
</dbReference>
<dbReference type="InterPro" id="IPR022409">
    <property type="entry name" value="PKD/Chitinase_dom"/>
</dbReference>
<dbReference type="AlphaFoldDB" id="A0A5K7S8B0"/>
<organism evidence="3 4">
    <name type="scientific">Aquipluma nitroreducens</name>
    <dbReference type="NCBI Taxonomy" id="2010828"/>
    <lineage>
        <taxon>Bacteria</taxon>
        <taxon>Pseudomonadati</taxon>
        <taxon>Bacteroidota</taxon>
        <taxon>Bacteroidia</taxon>
        <taxon>Marinilabiliales</taxon>
        <taxon>Prolixibacteraceae</taxon>
        <taxon>Aquipluma</taxon>
    </lineage>
</organism>
<dbReference type="InterPro" id="IPR000601">
    <property type="entry name" value="PKD_dom"/>
</dbReference>
<dbReference type="Gene3D" id="2.60.40.10">
    <property type="entry name" value="Immunoglobulins"/>
    <property type="match status" value="4"/>
</dbReference>
<sequence>MRKLLLFTLMLFGLMTSAQTSITNGNCKAQFKYAVNTQIMTLLPATAINFYDRSEGLVKEWYWDFGDGNTSREQNPMFIFNHPQGGTIVKMSPYRTVSLTVLTSDECKSFYSETINIMDGTIYEAPACQARFKYYQTAYDAEGGTASFQLTNLSEGDSLTYSWQFDNGKTSTEREPTVTFDLQQKERKVCLTVSGKNKCMDTFCDAVSIVDPNIPIVEPAKCYTGFGYTANYDIKTLVPALVLDFYSKATPEATEWKWDFGDGETSSEANPTHIFNFPLNIDPLADPNPFRKVCLTVKTSSGCIASYCETINIYMNTTPPVEPSANCHAWFKYYRPTDVISIPEVIPYKLVDASEGKVVSRIWQFEDGTTSTEAEPLVSFNFQKPTQKVCLTIYTADSCSSTWCEVIYVTEPKVDTVYSERPDVNVYAMRYKSSFPPQMSSCAGYAMAQVYLKDSVINASHYVWSNGIEGQEVKGLCPTQSYSVKALTPDGTIVSGTFIFNSDGTVTEVPINWYITGARDNWQVQYDLIDKNYTVEWRLCDGTLVRSDSIPLNSINCGTSQTNLILKDASGNVVYTENISLRSLATYLTTDQVIASTKLFPNPVTDVLNIQYSGSSLKELQIEICDISGRVVLVHNLSGVESGQQISLNVNSLRKGTYLCRMISGKQMIGVAKFSK</sequence>
<dbReference type="CDD" id="cd00146">
    <property type="entry name" value="PKD"/>
    <property type="match status" value="3"/>
</dbReference>
<dbReference type="InterPro" id="IPR026444">
    <property type="entry name" value="Secre_tail"/>
</dbReference>
<dbReference type="EMBL" id="AP018694">
    <property type="protein sequence ID" value="BBE17737.1"/>
    <property type="molecule type" value="Genomic_DNA"/>
</dbReference>
<evidence type="ECO:0000256" key="1">
    <source>
        <dbReference type="SAM" id="SignalP"/>
    </source>
</evidence>
<reference evidence="3" key="1">
    <citation type="journal article" date="2020" name="Int. J. Syst. Evol. Microbiol.">
        <title>Aquipluma nitroreducens gen. nov. sp. nov., a novel facultatively anaerobic bacterium isolated from a freshwater lake.</title>
        <authorList>
            <person name="Watanabe M."/>
            <person name="Kojima H."/>
            <person name="Fukui M."/>
        </authorList>
    </citation>
    <scope>NUCLEOTIDE SEQUENCE</scope>
    <source>
        <strain evidence="3">MeG22</strain>
    </source>
</reference>
<evidence type="ECO:0000259" key="2">
    <source>
        <dbReference type="PROSITE" id="PS50093"/>
    </source>
</evidence>
<feature type="chain" id="PRO_5024335541" evidence="1">
    <location>
        <begin position="21"/>
        <end position="676"/>
    </location>
</feature>
<dbReference type="SUPFAM" id="SSF49299">
    <property type="entry name" value="PKD domain"/>
    <property type="match status" value="4"/>
</dbReference>
<feature type="domain" description="PKD" evidence="2">
    <location>
        <begin position="245"/>
        <end position="275"/>
    </location>
</feature>
<dbReference type="PROSITE" id="PS50093">
    <property type="entry name" value="PKD"/>
    <property type="match status" value="1"/>
</dbReference>
<feature type="signal peptide" evidence="1">
    <location>
        <begin position="1"/>
        <end position="20"/>
    </location>
</feature>
<dbReference type="Pfam" id="PF18911">
    <property type="entry name" value="PKD_4"/>
    <property type="match status" value="1"/>
</dbReference>
<protein>
    <submittedName>
        <fullName evidence="3">Cell surface protein</fullName>
    </submittedName>
</protein>
<proteinExistence type="predicted"/>
<evidence type="ECO:0000313" key="3">
    <source>
        <dbReference type="EMBL" id="BBE17737.1"/>
    </source>
</evidence>
<dbReference type="InterPro" id="IPR035986">
    <property type="entry name" value="PKD_dom_sf"/>
</dbReference>
<dbReference type="RefSeq" id="WP_318350712.1">
    <property type="nucleotide sequence ID" value="NZ_AP018694.1"/>
</dbReference>
<dbReference type="Proteomes" id="UP001193389">
    <property type="component" value="Chromosome"/>
</dbReference>